<dbReference type="Gene3D" id="3.40.190.10">
    <property type="entry name" value="Periplasmic binding protein-like II"/>
    <property type="match status" value="1"/>
</dbReference>
<evidence type="ECO:0000256" key="2">
    <source>
        <dbReference type="ARBA" id="ARBA00022448"/>
    </source>
</evidence>
<keyword evidence="14" id="KW-1015">Disulfide bond</keyword>
<feature type="binding site" evidence="12">
    <location>
        <position position="126"/>
    </location>
    <ligand>
        <name>L-glutamate</name>
        <dbReference type="ChEBI" id="CHEBI:29985"/>
    </ligand>
</feature>
<evidence type="ECO:0000256" key="14">
    <source>
        <dbReference type="PIRSR" id="PIRSR601508-3"/>
    </source>
</evidence>
<feature type="signal peptide" evidence="17">
    <location>
        <begin position="1"/>
        <end position="27"/>
    </location>
</feature>
<feature type="disulfide bond" evidence="14">
    <location>
        <begin position="333"/>
        <end position="389"/>
    </location>
</feature>
<keyword evidence="17" id="KW-0732">Signal</keyword>
<protein>
    <recommendedName>
        <fullName evidence="18">Ionotropic glutamate receptor C-terminal domain-containing protein</fullName>
    </recommendedName>
</protein>
<evidence type="ECO:0000256" key="16">
    <source>
        <dbReference type="SAM" id="Phobius"/>
    </source>
</evidence>
<dbReference type="PRINTS" id="PR00177">
    <property type="entry name" value="NMDARECEPTOR"/>
</dbReference>
<feature type="binding site" evidence="12">
    <location>
        <position position="285"/>
    </location>
    <ligand>
        <name>L-glutamate</name>
        <dbReference type="ChEBI" id="CHEBI:29985"/>
    </ligand>
</feature>
<feature type="transmembrane region" description="Helical" evidence="16">
    <location>
        <begin position="164"/>
        <end position="183"/>
    </location>
</feature>
<evidence type="ECO:0000256" key="13">
    <source>
        <dbReference type="PIRSR" id="PIRSR601508-2"/>
    </source>
</evidence>
<dbReference type="InterPro" id="IPR001320">
    <property type="entry name" value="Iontro_rcpt_C"/>
</dbReference>
<organism evidence="19">
    <name type="scientific">Neobodo designis</name>
    <name type="common">Flagellated protozoan</name>
    <name type="synonym">Bodo designis</name>
    <dbReference type="NCBI Taxonomy" id="312471"/>
    <lineage>
        <taxon>Eukaryota</taxon>
        <taxon>Discoba</taxon>
        <taxon>Euglenozoa</taxon>
        <taxon>Kinetoplastea</taxon>
        <taxon>Metakinetoplastina</taxon>
        <taxon>Neobodonida</taxon>
        <taxon>Neobodo</taxon>
    </lineage>
</organism>
<reference evidence="19" key="1">
    <citation type="submission" date="2021-01" db="EMBL/GenBank/DDBJ databases">
        <authorList>
            <person name="Corre E."/>
            <person name="Pelletier E."/>
            <person name="Niang G."/>
            <person name="Scheremetjew M."/>
            <person name="Finn R."/>
            <person name="Kale V."/>
            <person name="Holt S."/>
            <person name="Cochrane G."/>
            <person name="Meng A."/>
            <person name="Brown T."/>
            <person name="Cohen L."/>
        </authorList>
    </citation>
    <scope>NUCLEOTIDE SEQUENCE</scope>
    <source>
        <strain evidence="19">CCAP 1951/1</strain>
    </source>
</reference>
<evidence type="ECO:0000256" key="4">
    <source>
        <dbReference type="ARBA" id="ARBA00022692"/>
    </source>
</evidence>
<evidence type="ECO:0000256" key="6">
    <source>
        <dbReference type="ARBA" id="ARBA00023065"/>
    </source>
</evidence>
<feature type="region of interest" description="Disordered" evidence="15">
    <location>
        <begin position="436"/>
        <end position="465"/>
    </location>
</feature>
<keyword evidence="7 16" id="KW-0472">Membrane</keyword>
<keyword evidence="3" id="KW-1003">Cell membrane</keyword>
<dbReference type="AlphaFoldDB" id="A0A7S1R5Q9"/>
<keyword evidence="8" id="KW-0675">Receptor</keyword>
<dbReference type="PANTHER" id="PTHR18966">
    <property type="entry name" value="IONOTROPIC GLUTAMATE RECEPTOR"/>
    <property type="match status" value="1"/>
</dbReference>
<dbReference type="InterPro" id="IPR015683">
    <property type="entry name" value="Ionotropic_Glu_rcpt"/>
</dbReference>
<evidence type="ECO:0000256" key="5">
    <source>
        <dbReference type="ARBA" id="ARBA00022989"/>
    </source>
</evidence>
<evidence type="ECO:0000256" key="7">
    <source>
        <dbReference type="ARBA" id="ARBA00023136"/>
    </source>
</evidence>
<evidence type="ECO:0000256" key="3">
    <source>
        <dbReference type="ARBA" id="ARBA00022475"/>
    </source>
</evidence>
<evidence type="ECO:0000313" key="19">
    <source>
        <dbReference type="EMBL" id="CAD9156692.1"/>
    </source>
</evidence>
<keyword evidence="11" id="KW-0407">Ion channel</keyword>
<evidence type="ECO:0000256" key="17">
    <source>
        <dbReference type="SAM" id="SignalP"/>
    </source>
</evidence>
<evidence type="ECO:0000256" key="10">
    <source>
        <dbReference type="ARBA" id="ARBA00023286"/>
    </source>
</evidence>
<evidence type="ECO:0000256" key="8">
    <source>
        <dbReference type="ARBA" id="ARBA00023170"/>
    </source>
</evidence>
<keyword evidence="10" id="KW-1071">Ligand-gated ion channel</keyword>
<dbReference type="InterPro" id="IPR001508">
    <property type="entry name" value="Iono_Glu_rcpt_met"/>
</dbReference>
<keyword evidence="9" id="KW-0325">Glycoprotein</keyword>
<keyword evidence="6" id="KW-0406">Ion transport</keyword>
<evidence type="ECO:0000259" key="18">
    <source>
        <dbReference type="Pfam" id="PF00060"/>
    </source>
</evidence>
<dbReference type="Pfam" id="PF00060">
    <property type="entry name" value="Lig_chan"/>
    <property type="match status" value="1"/>
</dbReference>
<keyword evidence="2" id="KW-0813">Transport</keyword>
<dbReference type="GO" id="GO:0015276">
    <property type="term" value="F:ligand-gated monoatomic ion channel activity"/>
    <property type="evidence" value="ECO:0007669"/>
    <property type="project" value="InterPro"/>
</dbReference>
<gene>
    <name evidence="19" type="ORF">NDES1114_LOCUS35852</name>
</gene>
<proteinExistence type="predicted"/>
<evidence type="ECO:0000256" key="15">
    <source>
        <dbReference type="SAM" id="MobiDB-lite"/>
    </source>
</evidence>
<feature type="domain" description="Ionotropic glutamate receptor C-terminal" evidence="18">
    <location>
        <begin position="163"/>
        <end position="415"/>
    </location>
</feature>
<accession>A0A7S1R5Q9</accession>
<dbReference type="SUPFAM" id="SSF53850">
    <property type="entry name" value="Periplasmic binding protein-like II"/>
    <property type="match status" value="1"/>
</dbReference>
<dbReference type="GO" id="GO:0005886">
    <property type="term" value="C:plasma membrane"/>
    <property type="evidence" value="ECO:0007669"/>
    <property type="project" value="UniProtKB-SubCell"/>
</dbReference>
<feature type="site" description="Crucial to convey clamshell closure to channel opening" evidence="13">
    <location>
        <position position="268"/>
    </location>
</feature>
<keyword evidence="4 16" id="KW-0812">Transmembrane</keyword>
<comment type="subcellular location">
    <subcellularLocation>
        <location evidence="1">Cell membrane</location>
        <topology evidence="1">Multi-pass membrane protein</topology>
    </subcellularLocation>
</comment>
<feature type="chain" id="PRO_5030957154" description="Ionotropic glutamate receptor C-terminal domain-containing protein" evidence="17">
    <location>
        <begin position="28"/>
        <end position="465"/>
    </location>
</feature>
<evidence type="ECO:0000256" key="12">
    <source>
        <dbReference type="PIRSR" id="PIRSR601508-1"/>
    </source>
</evidence>
<dbReference type="GO" id="GO:0038023">
    <property type="term" value="F:signaling receptor activity"/>
    <property type="evidence" value="ECO:0007669"/>
    <property type="project" value="InterPro"/>
</dbReference>
<dbReference type="EMBL" id="HBGF01053578">
    <property type="protein sequence ID" value="CAD9156692.1"/>
    <property type="molecule type" value="Transcribed_RNA"/>
</dbReference>
<sequence>MAQLRALISAVSAAAILVAVAVAPVAANTTTIDPANCTRAMRDTLNPDTGLPYCVKVALLRDGASSAPYYTNILPRRVFDNALLDANPTTAVSIEATELIWEQGIDAVRNGTYDVFVANIWVLRRRVRYVDFSSAFLIETLSLVYRKPSSGDTSFTAIFSPLQWTLWLGVCITMLITAIVLVLSELAHPSSATPGENPLADRKNLPQTFRRCFFHAINVPFGTMEHVPASSAGKLISWMMAFFFLIVIATYTANLASTLTVVSAGNTVTQDSLLAKPVLAGPGDTAPFIEALGGQVKSVGFGDVSAVGLDNHPEAGSVVMSQNNALAETYTTCDVAMLRLDIPIDSALVFRQQDSVTRFKRKMDEAILRLKEVGVLDRWSTGGLPNRECTQAGELSSAAMSFSQLSGVFLITGVVMGIVLLFSIVRFLACRHKDAPKTDDEEADAVIEVSSAEKTPGAAYEEPKK</sequence>
<evidence type="ECO:0000256" key="1">
    <source>
        <dbReference type="ARBA" id="ARBA00004651"/>
    </source>
</evidence>
<evidence type="ECO:0000256" key="11">
    <source>
        <dbReference type="ARBA" id="ARBA00023303"/>
    </source>
</evidence>
<name>A0A7S1R5Q9_NEODS</name>
<evidence type="ECO:0000256" key="9">
    <source>
        <dbReference type="ARBA" id="ARBA00023180"/>
    </source>
</evidence>
<feature type="transmembrane region" description="Helical" evidence="16">
    <location>
        <begin position="235"/>
        <end position="253"/>
    </location>
</feature>
<keyword evidence="5 16" id="KW-1133">Transmembrane helix</keyword>
<feature type="transmembrane region" description="Helical" evidence="16">
    <location>
        <begin position="405"/>
        <end position="429"/>
    </location>
</feature>
<dbReference type="Gene3D" id="1.10.287.70">
    <property type="match status" value="1"/>
</dbReference>